<evidence type="ECO:0000259" key="4">
    <source>
        <dbReference type="SMART" id="SM00382"/>
    </source>
</evidence>
<feature type="domain" description="AAA+ ATPase" evidence="4">
    <location>
        <begin position="143"/>
        <end position="291"/>
    </location>
</feature>
<evidence type="ECO:0000313" key="6">
    <source>
        <dbReference type="Proteomes" id="UP000236544"/>
    </source>
</evidence>
<dbReference type="SMART" id="SM00382">
    <property type="entry name" value="AAA"/>
    <property type="match status" value="1"/>
</dbReference>
<keyword evidence="1" id="KW-0235">DNA replication</keyword>
<dbReference type="GO" id="GO:0005634">
    <property type="term" value="C:nucleus"/>
    <property type="evidence" value="ECO:0007669"/>
    <property type="project" value="TreeGrafter"/>
</dbReference>
<keyword evidence="3" id="KW-0067">ATP-binding</keyword>
<dbReference type="PANTHER" id="PTHR23389">
    <property type="entry name" value="CHROMOSOME TRANSMISSION FIDELITY FACTOR 18"/>
    <property type="match status" value="1"/>
</dbReference>
<dbReference type="Gene3D" id="1.10.8.60">
    <property type="match status" value="1"/>
</dbReference>
<dbReference type="InterPro" id="IPR047854">
    <property type="entry name" value="RFC_lid"/>
</dbReference>
<accession>A0A0P1KLI0</accession>
<keyword evidence="6" id="KW-1185">Reference proteome</keyword>
<dbReference type="GO" id="GO:0005524">
    <property type="term" value="F:ATP binding"/>
    <property type="evidence" value="ECO:0007669"/>
    <property type="project" value="UniProtKB-KW"/>
</dbReference>
<dbReference type="Proteomes" id="UP000236544">
    <property type="component" value="Unassembled WGS sequence"/>
</dbReference>
<dbReference type="AlphaFoldDB" id="A0A0P1KLI0"/>
<dbReference type="CDD" id="cd00009">
    <property type="entry name" value="AAA"/>
    <property type="match status" value="1"/>
</dbReference>
<dbReference type="InterPro" id="IPR003959">
    <property type="entry name" value="ATPase_AAA_core"/>
</dbReference>
<sequence length="690" mass="78434">MLFGPTEDQRLSFVSGNGKTVHLRKKPAKDVIDLNWKHDESYGIDINQLLQRCEDTKNAAKQGPVPGCVKHSTSQLWTEKWKPRTFFDLVGNEKTNRRVLKWLRQWSPLVFGQELPKKSSSVREKLGADGAVLDFEDPLQRPYKKILLLNGPPGIGKTSVAHVVAKQAGFSVIEINASDERAGPHVKDRIHNALFNHTFDDRPVCLIADEIDGSIETGFVKVLIDIVNSDFRATQRLASGASNTVQRGKRKQRSSGKVLTRPIITICNNVYASALEKLRPHCEIITFQRPAESALLERLSHVCRKEKLQLGKKRLKELSELSQGDLRSCLNNMQFMASLQAEAPESADAVQISDQVKDMAISWYRICNQIFRRNPHEDAKVQFGRLLRDVEINSNYQRIVQGCFAMFPEVKFSDHSLQKPSAAADWLYFNDLMFKSLFEHNGDLLRYNSVVPMAFFNLFSDIANKDDVRGKVNEFDHRERLRNNDSIVLATLHRAPPILKIFMNKSSLALEVLPLLDYILVPDFSKVRNNQIKTALLNNIVAALSSFDLSFSERVDTDLPRVTCIEPPFDKVTLMDEKRVKEVFTKRPSILNVVLAKAQESKVRKRTIEQAKVDKLDLESARKKHKTTSSKPVDYFKAQYANVQTKGNETIEDSGCVIGGSREPVKIWIKYKEGFSDAVRKDVTWNSLWE</sequence>
<evidence type="ECO:0000256" key="2">
    <source>
        <dbReference type="ARBA" id="ARBA00022741"/>
    </source>
</evidence>
<protein>
    <submittedName>
        <fullName evidence="5">LAQU0S01e10924g1_1</fullName>
    </submittedName>
</protein>
<proteinExistence type="predicted"/>
<dbReference type="GO" id="GO:0003677">
    <property type="term" value="F:DNA binding"/>
    <property type="evidence" value="ECO:0007669"/>
    <property type="project" value="TreeGrafter"/>
</dbReference>
<dbReference type="PRINTS" id="PR00830">
    <property type="entry name" value="ENDOLAPTASE"/>
</dbReference>
<gene>
    <name evidence="5" type="ORF">LAQU0_S01e10924g</name>
</gene>
<organism evidence="5 6">
    <name type="scientific">Lachancea quebecensis</name>
    <dbReference type="NCBI Taxonomy" id="1654605"/>
    <lineage>
        <taxon>Eukaryota</taxon>
        <taxon>Fungi</taxon>
        <taxon>Dikarya</taxon>
        <taxon>Ascomycota</taxon>
        <taxon>Saccharomycotina</taxon>
        <taxon>Saccharomycetes</taxon>
        <taxon>Saccharomycetales</taxon>
        <taxon>Saccharomycetaceae</taxon>
        <taxon>Lachancea</taxon>
    </lineage>
</organism>
<dbReference type="Pfam" id="PF00004">
    <property type="entry name" value="AAA"/>
    <property type="match status" value="1"/>
</dbReference>
<name>A0A0P1KLI0_9SACH</name>
<dbReference type="SUPFAM" id="SSF52540">
    <property type="entry name" value="P-loop containing nucleoside triphosphate hydrolases"/>
    <property type="match status" value="1"/>
</dbReference>
<dbReference type="InterPro" id="IPR003593">
    <property type="entry name" value="AAA+_ATPase"/>
</dbReference>
<dbReference type="EMBL" id="LN890560">
    <property type="protein sequence ID" value="CUS20625.1"/>
    <property type="molecule type" value="Genomic_DNA"/>
</dbReference>
<dbReference type="OrthoDB" id="2195431at2759"/>
<keyword evidence="2" id="KW-0547">Nucleotide-binding</keyword>
<dbReference type="CDD" id="cd18140">
    <property type="entry name" value="HLD_clamp_RFC"/>
    <property type="match status" value="1"/>
</dbReference>
<dbReference type="GO" id="GO:0006260">
    <property type="term" value="P:DNA replication"/>
    <property type="evidence" value="ECO:0007669"/>
    <property type="project" value="UniProtKB-KW"/>
</dbReference>
<dbReference type="PANTHER" id="PTHR23389:SF3">
    <property type="entry name" value="CHROMOSOME TRANSMISSION FIDELITY PROTEIN 18 HOMOLOG"/>
    <property type="match status" value="1"/>
</dbReference>
<dbReference type="InterPro" id="IPR027417">
    <property type="entry name" value="P-loop_NTPase"/>
</dbReference>
<evidence type="ECO:0000313" key="5">
    <source>
        <dbReference type="EMBL" id="CUS20625.1"/>
    </source>
</evidence>
<evidence type="ECO:0000256" key="1">
    <source>
        <dbReference type="ARBA" id="ARBA00022705"/>
    </source>
</evidence>
<reference evidence="6" key="1">
    <citation type="submission" date="2015-10" db="EMBL/GenBank/DDBJ databases">
        <authorList>
            <person name="Devillers H."/>
        </authorList>
    </citation>
    <scope>NUCLEOTIDE SEQUENCE [LARGE SCALE GENOMIC DNA]</scope>
</reference>
<dbReference type="Gene3D" id="3.40.50.300">
    <property type="entry name" value="P-loop containing nucleotide triphosphate hydrolases"/>
    <property type="match status" value="1"/>
</dbReference>
<dbReference type="GO" id="GO:0016887">
    <property type="term" value="F:ATP hydrolysis activity"/>
    <property type="evidence" value="ECO:0007669"/>
    <property type="project" value="InterPro"/>
</dbReference>
<evidence type="ECO:0000256" key="3">
    <source>
        <dbReference type="ARBA" id="ARBA00022840"/>
    </source>
</evidence>